<dbReference type="Pfam" id="PF12609">
    <property type="entry name" value="DUF3774"/>
    <property type="match status" value="1"/>
</dbReference>
<dbReference type="Proteomes" id="UP001634393">
    <property type="component" value="Unassembled WGS sequence"/>
</dbReference>
<protein>
    <recommendedName>
        <fullName evidence="3">Wound-responsive family protein</fullName>
    </recommendedName>
</protein>
<gene>
    <name evidence="1" type="ORF">ACJIZ3_012665</name>
</gene>
<dbReference type="EMBL" id="JBJXBP010000001">
    <property type="protein sequence ID" value="KAL3850783.1"/>
    <property type="molecule type" value="Genomic_DNA"/>
</dbReference>
<comment type="caution">
    <text evidence="1">The sequence shown here is derived from an EMBL/GenBank/DDBJ whole genome shotgun (WGS) entry which is preliminary data.</text>
</comment>
<evidence type="ECO:0000313" key="2">
    <source>
        <dbReference type="Proteomes" id="UP001634393"/>
    </source>
</evidence>
<proteinExistence type="predicted"/>
<dbReference type="InterPro" id="IPR022251">
    <property type="entry name" value="DUF3774_wound-induced"/>
</dbReference>
<dbReference type="PANTHER" id="PTHR33090">
    <property type="entry name" value="DUF3774 DOMAIN PROTEIN-RELATED"/>
    <property type="match status" value="1"/>
</dbReference>
<accession>A0ABD3UQY3</accession>
<organism evidence="1 2">
    <name type="scientific">Penstemon smallii</name>
    <dbReference type="NCBI Taxonomy" id="265156"/>
    <lineage>
        <taxon>Eukaryota</taxon>
        <taxon>Viridiplantae</taxon>
        <taxon>Streptophyta</taxon>
        <taxon>Embryophyta</taxon>
        <taxon>Tracheophyta</taxon>
        <taxon>Spermatophyta</taxon>
        <taxon>Magnoliopsida</taxon>
        <taxon>eudicotyledons</taxon>
        <taxon>Gunneridae</taxon>
        <taxon>Pentapetalae</taxon>
        <taxon>asterids</taxon>
        <taxon>lamiids</taxon>
        <taxon>Lamiales</taxon>
        <taxon>Plantaginaceae</taxon>
        <taxon>Cheloneae</taxon>
        <taxon>Penstemon</taxon>
    </lineage>
</organism>
<name>A0ABD3UQY3_9LAMI</name>
<reference evidence="1 2" key="1">
    <citation type="submission" date="2024-12" db="EMBL/GenBank/DDBJ databases">
        <title>The unique morphological basis and parallel evolutionary history of personate flowers in Penstemon.</title>
        <authorList>
            <person name="Depatie T.H."/>
            <person name="Wessinger C.A."/>
        </authorList>
    </citation>
    <scope>NUCLEOTIDE SEQUENCE [LARGE SCALE GENOMIC DNA]</scope>
    <source>
        <strain evidence="1">WTNN_2</strain>
        <tissue evidence="1">Leaf</tissue>
    </source>
</reference>
<evidence type="ECO:0008006" key="3">
    <source>
        <dbReference type="Google" id="ProtNLM"/>
    </source>
</evidence>
<dbReference type="AlphaFoldDB" id="A0ABD3UQY3"/>
<keyword evidence="2" id="KW-1185">Reference proteome</keyword>
<evidence type="ECO:0000313" key="1">
    <source>
        <dbReference type="EMBL" id="KAL3850783.1"/>
    </source>
</evidence>
<sequence length="130" mass="15021">MMSCRSRAWLVAASIGTIEALKDQAGFCRWNYAMRLLHQHAKNNLRSYTTQSKKLSSTLISNKMREDDDKLKQSEESLRKVIKGGNHGCSLPYIHKPWVYTPSKLATKAIGFYIQQNLWLFPIPHRLNRS</sequence>